<dbReference type="Gene3D" id="3.30.1490.130">
    <property type="entry name" value="D-aminoacylase. Domain 3"/>
    <property type="match status" value="1"/>
</dbReference>
<dbReference type="Gene3D" id="3.20.20.140">
    <property type="entry name" value="Metal-dependent hydrolases"/>
    <property type="match status" value="2"/>
</dbReference>
<dbReference type="InterPro" id="IPR050378">
    <property type="entry name" value="Metallo-dep_Hydrolases_sf"/>
</dbReference>
<comment type="caution">
    <text evidence="2">The sequence shown here is derived from an EMBL/GenBank/DDBJ whole genome shotgun (WGS) entry which is preliminary data.</text>
</comment>
<evidence type="ECO:0000259" key="1">
    <source>
        <dbReference type="Pfam" id="PF07969"/>
    </source>
</evidence>
<dbReference type="Gene3D" id="2.30.40.10">
    <property type="entry name" value="Urease, subunit C, domain 1"/>
    <property type="match status" value="2"/>
</dbReference>
<dbReference type="InterPro" id="IPR032466">
    <property type="entry name" value="Metal_Hydrolase"/>
</dbReference>
<dbReference type="Proteomes" id="UP000722989">
    <property type="component" value="Unassembled WGS sequence"/>
</dbReference>
<dbReference type="Pfam" id="PF07969">
    <property type="entry name" value="Amidohydro_3"/>
    <property type="match status" value="1"/>
</dbReference>
<dbReference type="PANTHER" id="PTHR11647">
    <property type="entry name" value="HYDRANTOINASE/DIHYDROPYRIMIDINASE FAMILY MEMBER"/>
    <property type="match status" value="1"/>
</dbReference>
<evidence type="ECO:0000313" key="3">
    <source>
        <dbReference type="Proteomes" id="UP000722989"/>
    </source>
</evidence>
<proteinExistence type="predicted"/>
<gene>
    <name evidence="2" type="ORF">HC031_24845</name>
</gene>
<sequence length="528" mass="55751">MAQVVIADSELADGTGGELRRADILVDGDRVAEVGAPGALATAGRTVLPAQGLVLAPGFVDVHSHADNAPLLEPPDTSKILQGVTTEVVGNCGFALAPRGAHGVLADTLLQRIFPPIGASWGGFADLFDRLDSLGYVTNMVPLAGHHTLRILAIGMSDAAPTAAQQAAMASALDEALDAGVFGLSTGLIYPPGVFSMTDEIIELVRRLPENGIYTTHMRGEGRGLAASVEEAIRIGRETGRRVQISHLKSAGRPNWEAVPGILATLDAARASGVDIRHDVYPYTASSTMMTALLPPWVQSGGSPAVLERLSNPDTRERIRAQIASDTNGDWENMAAGAGWENIVVASTADGRYEGRSVAAVAAEVGMEPFDAAVKIMLDERLRVTMTVHQMSEADLVAALAHPYTMIGSDGLPPGTGGKPHPRTHGTFPRVLARYAREMGVLSLPEAVRRMTSLPADTFGIPQRGRIVVGAIADLVAFDAQQIADQATYEQPTQVPRGIAWVMQAGKVVVRDGVFCGERTGRRLRPAS</sequence>
<reference evidence="2 3" key="1">
    <citation type="submission" date="2020-03" db="EMBL/GenBank/DDBJ databases">
        <title>WGS of the type strain of Planosporangium spp.</title>
        <authorList>
            <person name="Thawai C."/>
        </authorList>
    </citation>
    <scope>NUCLEOTIDE SEQUENCE [LARGE SCALE GENOMIC DNA]</scope>
    <source>
        <strain evidence="2 3">TBRC 5610</strain>
    </source>
</reference>
<dbReference type="EMBL" id="JAATVY010000023">
    <property type="protein sequence ID" value="NJC72919.1"/>
    <property type="molecule type" value="Genomic_DNA"/>
</dbReference>
<dbReference type="PANTHER" id="PTHR11647:SF1">
    <property type="entry name" value="COLLAPSIN RESPONSE MEDIATOR PROTEIN"/>
    <property type="match status" value="1"/>
</dbReference>
<dbReference type="SUPFAM" id="SSF51338">
    <property type="entry name" value="Composite domain of metallo-dependent hydrolases"/>
    <property type="match status" value="1"/>
</dbReference>
<dbReference type="InterPro" id="IPR023100">
    <property type="entry name" value="D-aminoacylase_insert_dom_sf"/>
</dbReference>
<accession>A0ABX0Y6J9</accession>
<keyword evidence="3" id="KW-1185">Reference proteome</keyword>
<organism evidence="2 3">
    <name type="scientific">Planosporangium thailandense</name>
    <dbReference type="NCBI Taxonomy" id="765197"/>
    <lineage>
        <taxon>Bacteria</taxon>
        <taxon>Bacillati</taxon>
        <taxon>Actinomycetota</taxon>
        <taxon>Actinomycetes</taxon>
        <taxon>Micromonosporales</taxon>
        <taxon>Micromonosporaceae</taxon>
        <taxon>Planosporangium</taxon>
    </lineage>
</organism>
<evidence type="ECO:0000313" key="2">
    <source>
        <dbReference type="EMBL" id="NJC72919.1"/>
    </source>
</evidence>
<dbReference type="InterPro" id="IPR011059">
    <property type="entry name" value="Metal-dep_hydrolase_composite"/>
</dbReference>
<dbReference type="SUPFAM" id="SSF51556">
    <property type="entry name" value="Metallo-dependent hydrolases"/>
    <property type="match status" value="1"/>
</dbReference>
<dbReference type="InterPro" id="IPR013108">
    <property type="entry name" value="Amidohydro_3"/>
</dbReference>
<name>A0ABX0Y6J9_9ACTN</name>
<protein>
    <submittedName>
        <fullName evidence="2">Amidohydrolase family protein</fullName>
    </submittedName>
</protein>
<feature type="domain" description="Amidohydrolase 3" evidence="1">
    <location>
        <begin position="50"/>
        <end position="510"/>
    </location>
</feature>